<gene>
    <name evidence="2" type="ORF">DGYR_LOCUS9807</name>
</gene>
<protein>
    <submittedName>
        <fullName evidence="2">DgyrCDS10393</fullName>
    </submittedName>
</protein>
<dbReference type="PRINTS" id="PR01438">
    <property type="entry name" value="UNVRSLSTRESS"/>
</dbReference>
<evidence type="ECO:0000313" key="2">
    <source>
        <dbReference type="EMBL" id="CAD5121926.1"/>
    </source>
</evidence>
<dbReference type="InterPro" id="IPR006015">
    <property type="entry name" value="Universal_stress_UspA"/>
</dbReference>
<comment type="caution">
    <text evidence="2">The sequence shown here is derived from an EMBL/GenBank/DDBJ whole genome shotgun (WGS) entry which is preliminary data.</text>
</comment>
<dbReference type="InterPro" id="IPR006016">
    <property type="entry name" value="UspA"/>
</dbReference>
<organism evidence="2 3">
    <name type="scientific">Dimorphilus gyrociliatus</name>
    <dbReference type="NCBI Taxonomy" id="2664684"/>
    <lineage>
        <taxon>Eukaryota</taxon>
        <taxon>Metazoa</taxon>
        <taxon>Spiralia</taxon>
        <taxon>Lophotrochozoa</taxon>
        <taxon>Annelida</taxon>
        <taxon>Polychaeta</taxon>
        <taxon>Polychaeta incertae sedis</taxon>
        <taxon>Dinophilidae</taxon>
        <taxon>Dimorphilus</taxon>
    </lineage>
</organism>
<sequence length="208" mass="23598">MGSSQSTPDQPKEIVPKGLQREVVVIPVDPSRQAEAAFEWYAKHVYDRKHKVQVLYCQEPIQGNPYYPEHTFKRYRAHAHKSTNKVHIIHCQEIEHPAGENYPDYAVAPESWAEQFEKAKSAGKDLVEKYETKLKNYGMEGSVSAEVGRPGELIVKSAHDNHASQIVMGTRGYGIVRRTILGSVSEYVIHHSNVPVTVVPKETQSWFF</sequence>
<dbReference type="SUPFAM" id="SSF52402">
    <property type="entry name" value="Adenine nucleotide alpha hydrolases-like"/>
    <property type="match status" value="1"/>
</dbReference>
<dbReference type="PANTHER" id="PTHR46989:SF3">
    <property type="entry name" value="USPA DOMAIN-CONTAINING PROTEIN"/>
    <property type="match status" value="1"/>
</dbReference>
<dbReference type="Gene3D" id="3.40.50.620">
    <property type="entry name" value="HUPs"/>
    <property type="match status" value="1"/>
</dbReference>
<dbReference type="Pfam" id="PF00582">
    <property type="entry name" value="Usp"/>
    <property type="match status" value="1"/>
</dbReference>
<dbReference type="PANTHER" id="PTHR46989">
    <property type="entry name" value="USP DOMAIN-CONTAINING PROTEIN"/>
    <property type="match status" value="1"/>
</dbReference>
<evidence type="ECO:0000313" key="3">
    <source>
        <dbReference type="Proteomes" id="UP000549394"/>
    </source>
</evidence>
<reference evidence="2 3" key="1">
    <citation type="submission" date="2020-08" db="EMBL/GenBank/DDBJ databases">
        <authorList>
            <person name="Hejnol A."/>
        </authorList>
    </citation>
    <scope>NUCLEOTIDE SEQUENCE [LARGE SCALE GENOMIC DNA]</scope>
</reference>
<dbReference type="CDD" id="cd23659">
    <property type="entry name" value="USP_At3g01520-like"/>
    <property type="match status" value="1"/>
</dbReference>
<evidence type="ECO:0000259" key="1">
    <source>
        <dbReference type="Pfam" id="PF00582"/>
    </source>
</evidence>
<proteinExistence type="predicted"/>
<dbReference type="InterPro" id="IPR014729">
    <property type="entry name" value="Rossmann-like_a/b/a_fold"/>
</dbReference>
<dbReference type="OrthoDB" id="843225at2759"/>
<feature type="domain" description="UspA" evidence="1">
    <location>
        <begin position="77"/>
        <end position="200"/>
    </location>
</feature>
<accession>A0A7I8W220</accession>
<dbReference type="AlphaFoldDB" id="A0A7I8W220"/>
<dbReference type="Proteomes" id="UP000549394">
    <property type="component" value="Unassembled WGS sequence"/>
</dbReference>
<name>A0A7I8W220_9ANNE</name>
<keyword evidence="3" id="KW-1185">Reference proteome</keyword>
<dbReference type="EMBL" id="CAJFCJ010000015">
    <property type="protein sequence ID" value="CAD5121926.1"/>
    <property type="molecule type" value="Genomic_DNA"/>
</dbReference>